<dbReference type="Proteomes" id="UP000094569">
    <property type="component" value="Unassembled WGS sequence"/>
</dbReference>
<sequence>MPENLDDRILQFHGKENTSNQQKLHILRRATMHPDTKKPFSRKDSDEIMQAIIMYEHLARHGRDELHLMDKLDENRHRMDNSGYG</sequence>
<keyword evidence="2" id="KW-1185">Reference proteome</keyword>
<organism evidence="1 2">
    <name type="scientific">Aspergillus cristatus</name>
    <name type="common">Chinese Fuzhuan brick tea-fermentation fungus</name>
    <name type="synonym">Eurotium cristatum</name>
    <dbReference type="NCBI Taxonomy" id="573508"/>
    <lineage>
        <taxon>Eukaryota</taxon>
        <taxon>Fungi</taxon>
        <taxon>Dikarya</taxon>
        <taxon>Ascomycota</taxon>
        <taxon>Pezizomycotina</taxon>
        <taxon>Eurotiomycetes</taxon>
        <taxon>Eurotiomycetidae</taxon>
        <taxon>Eurotiales</taxon>
        <taxon>Aspergillaceae</taxon>
        <taxon>Aspergillus</taxon>
        <taxon>Aspergillus subgen. Aspergillus</taxon>
    </lineage>
</organism>
<reference evidence="1 2" key="1">
    <citation type="journal article" date="2016" name="BMC Genomics">
        <title>Comparative genomic and transcriptomic analyses of the Fuzhuan brick tea-fermentation fungus Aspergillus cristatus.</title>
        <authorList>
            <person name="Ge Y."/>
            <person name="Wang Y."/>
            <person name="Liu Y."/>
            <person name="Tan Y."/>
            <person name="Ren X."/>
            <person name="Zhang X."/>
            <person name="Hyde K.D."/>
            <person name="Liu Y."/>
            <person name="Liu Z."/>
        </authorList>
    </citation>
    <scope>NUCLEOTIDE SEQUENCE [LARGE SCALE GENOMIC DNA]</scope>
    <source>
        <strain evidence="1 2">GZAAS20.1005</strain>
    </source>
</reference>
<dbReference type="AlphaFoldDB" id="A0A1E3BFH1"/>
<dbReference type="VEuPathDB" id="FungiDB:SI65_04664"/>
<evidence type="ECO:0000313" key="2">
    <source>
        <dbReference type="Proteomes" id="UP000094569"/>
    </source>
</evidence>
<evidence type="ECO:0000313" key="1">
    <source>
        <dbReference type="EMBL" id="ODM19679.1"/>
    </source>
</evidence>
<protein>
    <submittedName>
        <fullName evidence="1">Uncharacterized protein</fullName>
    </submittedName>
</protein>
<gene>
    <name evidence="1" type="ORF">SI65_04664</name>
</gene>
<accession>A0A1E3BFH1</accession>
<comment type="caution">
    <text evidence="1">The sequence shown here is derived from an EMBL/GenBank/DDBJ whole genome shotgun (WGS) entry which is preliminary data.</text>
</comment>
<name>A0A1E3BFH1_ASPCR</name>
<proteinExistence type="predicted"/>
<dbReference type="EMBL" id="JXNT01000004">
    <property type="protein sequence ID" value="ODM19679.1"/>
    <property type="molecule type" value="Genomic_DNA"/>
</dbReference>